<protein>
    <submittedName>
        <fullName evidence="2">Uncharacterized protein</fullName>
    </submittedName>
</protein>
<sequence>MIAATSATSAAPTAVGAQSFDVDGSARPTGWRDLTRDLITRIASYAHPNDVSGGLKLLNVETASCLRGYRRLGLAAPPLPWPGHDLPPRAQQPWPGDAFLRHWSKPEPWRALNLRERRRLLYLAASSGHAASLAAAVAHCGCALDVHALESAAAVGDVEACDTLVKAGCEWGQSALAAAAATGHLPVCSYLWAAGLRPAPVRNNRSAVVEAACRGGHMHVFDWLEEVGYIRVLAPAEPPPAPTPPAPPPSPAARAASVSAGITKRAASTRASAPSTDARRSAAREAPPYLHAFAALMAASRGHTALLHRLLRFGRGRHSDMTEDDDASRGCDDVGRQLDGVAGPHRQGLLLAYASGCTAEEFEAVYDEYLQYEWGRGNGGLALGELCSALLQRAASSLRPDGSWALKVDLVLARLRERMGGVDAAAAVGRGAGAGTGGGAGAGAGVLLRAAGAGWEPGPGVGEEGSWSVWVGAAEHWHPEEVERRMRFLVSRGLQPSPGALRAAAARGSVGAVVFLLNEYGLQLTPALSEEAARCGRLAVIRALPAWHDLPHNDEMHRRLVSSALAGVRRANLAGAGDVNYGCVYGCGCSPQQGTGTEVTQVLRRLVLDRVAEAGGSCGGRGGGGGGSGGGEGEGAGGGRANGSGKGGGDSSLSEPGLHGGVGQDGGTISLPPWAPSPPRYQSAEHWLHMFEEACGSGVSDTAILAQLLSWAGLSGPVQPAAAGAAAAGAAADEEEDDCRVLTVTRVVNSMLAAGSETAVLWAARRLRELGCHPGPPLTLLQLWAAALGGNFAAVRAACAAGLGRMPDWLPDCAYQVGRQPTGHVVWALRFLLDEPGCRGAPSWRKLWRRLRAAQEGRVRELQLTPAQVDWLRRRQERQAQARGRAARQAAGRMLCGVGDVLRRVCGVRGADGSSFEDGGDSDEEDSK</sequence>
<gene>
    <name evidence="2" type="ORF">CHLRE_07g355800v5</name>
</gene>
<dbReference type="PANTHER" id="PTHR12393">
    <property type="entry name" value="SPHINGOMYELIN PHOSPHODIESTERASE RELATED"/>
    <property type="match status" value="1"/>
</dbReference>
<dbReference type="RefSeq" id="XP_042923220.1">
    <property type="nucleotide sequence ID" value="XM_043064652.1"/>
</dbReference>
<dbReference type="Proteomes" id="UP000006906">
    <property type="component" value="Chromosome 7"/>
</dbReference>
<dbReference type="Gramene" id="PNW81432">
    <property type="protein sequence ID" value="PNW81432"/>
    <property type="gene ID" value="CHLRE_07g355800v5"/>
</dbReference>
<dbReference type="GeneID" id="5727624"/>
<evidence type="ECO:0000313" key="2">
    <source>
        <dbReference type="EMBL" id="PNW81432.1"/>
    </source>
</evidence>
<dbReference type="InParanoid" id="A0A2K3DLM6"/>
<dbReference type="SUPFAM" id="SSF48403">
    <property type="entry name" value="Ankyrin repeat"/>
    <property type="match status" value="1"/>
</dbReference>
<name>A0A2K3DLM6_CHLRE</name>
<dbReference type="GO" id="GO:0005783">
    <property type="term" value="C:endoplasmic reticulum"/>
    <property type="evidence" value="ECO:0000318"/>
    <property type="project" value="GO_Central"/>
</dbReference>
<dbReference type="GO" id="GO:0004620">
    <property type="term" value="F:phospholipase activity"/>
    <property type="evidence" value="ECO:0000318"/>
    <property type="project" value="GO_Central"/>
</dbReference>
<dbReference type="ExpressionAtlas" id="A0A2K3DLM6">
    <property type="expression patterns" value="baseline and differential"/>
</dbReference>
<feature type="compositionally biased region" description="Low complexity" evidence="1">
    <location>
        <begin position="252"/>
        <end position="276"/>
    </location>
</feature>
<feature type="region of interest" description="Disordered" evidence="1">
    <location>
        <begin position="618"/>
        <end position="679"/>
    </location>
</feature>
<feature type="compositionally biased region" description="Gly residues" evidence="1">
    <location>
        <begin position="618"/>
        <end position="650"/>
    </location>
</feature>
<dbReference type="EMBL" id="CM008968">
    <property type="protein sequence ID" value="PNW81432.1"/>
    <property type="molecule type" value="Genomic_DNA"/>
</dbReference>
<feature type="compositionally biased region" description="Pro residues" evidence="1">
    <location>
        <begin position="238"/>
        <end position="251"/>
    </location>
</feature>
<accession>A0A2K3DLM6</accession>
<keyword evidence="3" id="KW-1185">Reference proteome</keyword>
<dbReference type="GO" id="GO:0071944">
    <property type="term" value="C:cell periphery"/>
    <property type="evidence" value="ECO:0000318"/>
    <property type="project" value="GO_Central"/>
</dbReference>
<evidence type="ECO:0000313" key="3">
    <source>
        <dbReference type="Proteomes" id="UP000006906"/>
    </source>
</evidence>
<organism evidence="2 3">
    <name type="scientific">Chlamydomonas reinhardtii</name>
    <name type="common">Chlamydomonas smithii</name>
    <dbReference type="NCBI Taxonomy" id="3055"/>
    <lineage>
        <taxon>Eukaryota</taxon>
        <taxon>Viridiplantae</taxon>
        <taxon>Chlorophyta</taxon>
        <taxon>core chlorophytes</taxon>
        <taxon>Chlorophyceae</taxon>
        <taxon>CS clade</taxon>
        <taxon>Chlamydomonadales</taxon>
        <taxon>Chlamydomonadaceae</taxon>
        <taxon>Chlamydomonas</taxon>
    </lineage>
</organism>
<dbReference type="GO" id="GO:0046513">
    <property type="term" value="P:ceramide biosynthetic process"/>
    <property type="evidence" value="ECO:0000318"/>
    <property type="project" value="GO_Central"/>
</dbReference>
<dbReference type="GO" id="GO:0030149">
    <property type="term" value="P:sphingolipid catabolic process"/>
    <property type="evidence" value="ECO:0000318"/>
    <property type="project" value="GO_Central"/>
</dbReference>
<dbReference type="PANTHER" id="PTHR12393:SF6">
    <property type="entry name" value="SPHINGOMYELIN PHOSPHODIESTERASE 2"/>
    <property type="match status" value="1"/>
</dbReference>
<dbReference type="OrthoDB" id="63159at2759"/>
<proteinExistence type="predicted"/>
<reference evidence="2 3" key="1">
    <citation type="journal article" date="2007" name="Science">
        <title>The Chlamydomonas genome reveals the evolution of key animal and plant functions.</title>
        <authorList>
            <person name="Merchant S.S."/>
            <person name="Prochnik S.E."/>
            <person name="Vallon O."/>
            <person name="Harris E.H."/>
            <person name="Karpowicz S.J."/>
            <person name="Witman G.B."/>
            <person name="Terry A."/>
            <person name="Salamov A."/>
            <person name="Fritz-Laylin L.K."/>
            <person name="Marechal-Drouard L."/>
            <person name="Marshall W.F."/>
            <person name="Qu L.H."/>
            <person name="Nelson D.R."/>
            <person name="Sanderfoot A.A."/>
            <person name="Spalding M.H."/>
            <person name="Kapitonov V.V."/>
            <person name="Ren Q."/>
            <person name="Ferris P."/>
            <person name="Lindquist E."/>
            <person name="Shapiro H."/>
            <person name="Lucas S.M."/>
            <person name="Grimwood J."/>
            <person name="Schmutz J."/>
            <person name="Cardol P."/>
            <person name="Cerutti H."/>
            <person name="Chanfreau G."/>
            <person name="Chen C.L."/>
            <person name="Cognat V."/>
            <person name="Croft M.T."/>
            <person name="Dent R."/>
            <person name="Dutcher S."/>
            <person name="Fernandez E."/>
            <person name="Fukuzawa H."/>
            <person name="Gonzalez-Ballester D."/>
            <person name="Gonzalez-Halphen D."/>
            <person name="Hallmann A."/>
            <person name="Hanikenne M."/>
            <person name="Hippler M."/>
            <person name="Inwood W."/>
            <person name="Jabbari K."/>
            <person name="Kalanon M."/>
            <person name="Kuras R."/>
            <person name="Lefebvre P.A."/>
            <person name="Lemaire S.D."/>
            <person name="Lobanov A.V."/>
            <person name="Lohr M."/>
            <person name="Manuell A."/>
            <person name="Meier I."/>
            <person name="Mets L."/>
            <person name="Mittag M."/>
            <person name="Mittelmeier T."/>
            <person name="Moroney J.V."/>
            <person name="Moseley J."/>
            <person name="Napoli C."/>
            <person name="Nedelcu A.M."/>
            <person name="Niyogi K."/>
            <person name="Novoselov S.V."/>
            <person name="Paulsen I.T."/>
            <person name="Pazour G."/>
            <person name="Purton S."/>
            <person name="Ral J.P."/>
            <person name="Riano-Pachon D.M."/>
            <person name="Riekhof W."/>
            <person name="Rymarquis L."/>
            <person name="Schroda M."/>
            <person name="Stern D."/>
            <person name="Umen J."/>
            <person name="Willows R."/>
            <person name="Wilson N."/>
            <person name="Zimmer S.L."/>
            <person name="Allmer J."/>
            <person name="Balk J."/>
            <person name="Bisova K."/>
            <person name="Chen C.J."/>
            <person name="Elias M."/>
            <person name="Gendler K."/>
            <person name="Hauser C."/>
            <person name="Lamb M.R."/>
            <person name="Ledford H."/>
            <person name="Long J.C."/>
            <person name="Minagawa J."/>
            <person name="Page M.D."/>
            <person name="Pan J."/>
            <person name="Pootakham W."/>
            <person name="Roje S."/>
            <person name="Rose A."/>
            <person name="Stahlberg E."/>
            <person name="Terauchi A.M."/>
            <person name="Yang P."/>
            <person name="Ball S."/>
            <person name="Bowler C."/>
            <person name="Dieckmann C.L."/>
            <person name="Gladyshev V.N."/>
            <person name="Green P."/>
            <person name="Jorgensen R."/>
            <person name="Mayfield S."/>
            <person name="Mueller-Roeber B."/>
            <person name="Rajamani S."/>
            <person name="Sayre R.T."/>
            <person name="Brokstein P."/>
            <person name="Dubchak I."/>
            <person name="Goodstein D."/>
            <person name="Hornick L."/>
            <person name="Huang Y.W."/>
            <person name="Jhaveri J."/>
            <person name="Luo Y."/>
            <person name="Martinez D."/>
            <person name="Ngau W.C."/>
            <person name="Otillar B."/>
            <person name="Poliakov A."/>
            <person name="Porter A."/>
            <person name="Szajkowski L."/>
            <person name="Werner G."/>
            <person name="Zhou K."/>
            <person name="Grigoriev I.V."/>
            <person name="Rokhsar D.S."/>
            <person name="Grossman A.R."/>
        </authorList>
    </citation>
    <scope>NUCLEOTIDE SEQUENCE [LARGE SCALE GENOMIC DNA]</scope>
    <source>
        <strain evidence="3">CC-503</strain>
    </source>
</reference>
<dbReference type="KEGG" id="cre:CHLRE_07g355800v5"/>
<dbReference type="AlphaFoldDB" id="A0A2K3DLM6"/>
<feature type="region of interest" description="Disordered" evidence="1">
    <location>
        <begin position="238"/>
        <end position="282"/>
    </location>
</feature>
<dbReference type="GO" id="GO:0016020">
    <property type="term" value="C:membrane"/>
    <property type="evidence" value="ECO:0000318"/>
    <property type="project" value="GO_Central"/>
</dbReference>
<evidence type="ECO:0000256" key="1">
    <source>
        <dbReference type="SAM" id="MobiDB-lite"/>
    </source>
</evidence>
<dbReference type="Gene3D" id="1.25.40.20">
    <property type="entry name" value="Ankyrin repeat-containing domain"/>
    <property type="match status" value="1"/>
</dbReference>
<dbReference type="InterPro" id="IPR036770">
    <property type="entry name" value="Ankyrin_rpt-contain_sf"/>
</dbReference>